<evidence type="ECO:0000259" key="7">
    <source>
        <dbReference type="PROSITE" id="PS51462"/>
    </source>
</evidence>
<feature type="domain" description="Nudix hydrolase" evidence="7">
    <location>
        <begin position="75"/>
        <end position="230"/>
    </location>
</feature>
<accession>A0A3E2HF94</accession>
<dbReference type="Pfam" id="PF00293">
    <property type="entry name" value="NUDIX"/>
    <property type="match status" value="1"/>
</dbReference>
<dbReference type="CDD" id="cd03426">
    <property type="entry name" value="NUDIX_CoAse_Nudt7"/>
    <property type="match status" value="1"/>
</dbReference>
<dbReference type="OrthoDB" id="206213at2759"/>
<dbReference type="PANTHER" id="PTHR12992">
    <property type="entry name" value="NUDIX HYDROLASE"/>
    <property type="match status" value="1"/>
</dbReference>
<dbReference type="PROSITE" id="PS51462">
    <property type="entry name" value="NUDIX"/>
    <property type="match status" value="1"/>
</dbReference>
<evidence type="ECO:0000256" key="6">
    <source>
        <dbReference type="ARBA" id="ARBA00023211"/>
    </source>
</evidence>
<evidence type="ECO:0000256" key="3">
    <source>
        <dbReference type="ARBA" id="ARBA00022723"/>
    </source>
</evidence>
<organism evidence="8 9">
    <name type="scientific">Scytalidium lignicola</name>
    <name type="common">Hyphomycete</name>
    <dbReference type="NCBI Taxonomy" id="5539"/>
    <lineage>
        <taxon>Eukaryota</taxon>
        <taxon>Fungi</taxon>
        <taxon>Dikarya</taxon>
        <taxon>Ascomycota</taxon>
        <taxon>Pezizomycotina</taxon>
        <taxon>Leotiomycetes</taxon>
        <taxon>Leotiomycetes incertae sedis</taxon>
        <taxon>Scytalidium</taxon>
    </lineage>
</organism>
<dbReference type="InterPro" id="IPR015797">
    <property type="entry name" value="NUDIX_hydrolase-like_dom_sf"/>
</dbReference>
<proteinExistence type="predicted"/>
<dbReference type="GO" id="GO:0015938">
    <property type="term" value="P:coenzyme A catabolic process"/>
    <property type="evidence" value="ECO:0007669"/>
    <property type="project" value="TreeGrafter"/>
</dbReference>
<keyword evidence="6" id="KW-0464">Manganese</keyword>
<gene>
    <name evidence="8" type="ORF">B7463_g4294</name>
</gene>
<dbReference type="InterPro" id="IPR000086">
    <property type="entry name" value="NUDIX_hydrolase_dom"/>
</dbReference>
<evidence type="ECO:0000313" key="9">
    <source>
        <dbReference type="Proteomes" id="UP000258309"/>
    </source>
</evidence>
<evidence type="ECO:0000256" key="5">
    <source>
        <dbReference type="ARBA" id="ARBA00022842"/>
    </source>
</evidence>
<name>A0A3E2HF94_SCYLI</name>
<dbReference type="InterPro" id="IPR045121">
    <property type="entry name" value="CoAse"/>
</dbReference>
<dbReference type="PANTHER" id="PTHR12992:SF24">
    <property type="entry name" value="PEROXISOMAL COENZYME A DIPHOSPHATASE NUDT7"/>
    <property type="match status" value="1"/>
</dbReference>
<keyword evidence="9" id="KW-1185">Reference proteome</keyword>
<sequence length="381" mass="42408">MSGSLHEETENELPVSTDPLNEKDLEEIKEAILETDYFDHSAMAPLSAVSAAAIARLRTYKPPPFLHVWNNLPLSRRAAVLILLFADRRGDLRVVITMRAATLRNYSGHAAFPGGKADSLEETPFEIARREAWEEIGLPLDDSKIPKPFRIEHLCQLPFSLAKTALAVRPCVAFLHSDDKSGSPSANVGESMIPRLDAKEVAAVFSAPFHNFLKKEDQLRPGDVSPGKRSDWYNGTWTEWHEGRWRLHHFYVPITNQKVAKPQVREGGQAAIAEALDEEEEAGLTRYKVWGMTGKILVDCARIAYGEEPEFEVRPELTPEAAGDGWNLVDRCFQYDPQLGNESMIESLFNAGKLGEKIRGAPDLTHADFKDAKAAANPAKI</sequence>
<evidence type="ECO:0000313" key="8">
    <source>
        <dbReference type="EMBL" id="RFU32025.1"/>
    </source>
</evidence>
<dbReference type="GO" id="GO:0010945">
    <property type="term" value="F:coenzyme A diphosphatase activity"/>
    <property type="evidence" value="ECO:0007669"/>
    <property type="project" value="InterPro"/>
</dbReference>
<reference evidence="8 9" key="1">
    <citation type="submission" date="2018-05" db="EMBL/GenBank/DDBJ databases">
        <title>Draft genome sequence of Scytalidium lignicola DSM 105466, a ubiquitous saprotrophic fungus.</title>
        <authorList>
            <person name="Buettner E."/>
            <person name="Gebauer A.M."/>
            <person name="Hofrichter M."/>
            <person name="Liers C."/>
            <person name="Kellner H."/>
        </authorList>
    </citation>
    <scope>NUCLEOTIDE SEQUENCE [LARGE SCALE GENOMIC DNA]</scope>
    <source>
        <strain evidence="8 9">DSM 105466</strain>
    </source>
</reference>
<dbReference type="STRING" id="5539.A0A3E2HF94"/>
<keyword evidence="3" id="KW-0479">Metal-binding</keyword>
<comment type="cofactor">
    <cofactor evidence="2">
        <name>Mg(2+)</name>
        <dbReference type="ChEBI" id="CHEBI:18420"/>
    </cofactor>
</comment>
<dbReference type="SUPFAM" id="SSF55811">
    <property type="entry name" value="Nudix"/>
    <property type="match status" value="1"/>
</dbReference>
<protein>
    <recommendedName>
        <fullName evidence="7">Nudix hydrolase domain-containing protein</fullName>
    </recommendedName>
</protein>
<dbReference type="EMBL" id="NCSJ02000063">
    <property type="protein sequence ID" value="RFU32025.1"/>
    <property type="molecule type" value="Genomic_DNA"/>
</dbReference>
<comment type="cofactor">
    <cofactor evidence="1">
        <name>Mn(2+)</name>
        <dbReference type="ChEBI" id="CHEBI:29035"/>
    </cofactor>
</comment>
<dbReference type="GO" id="GO:0046872">
    <property type="term" value="F:metal ion binding"/>
    <property type="evidence" value="ECO:0007669"/>
    <property type="project" value="UniProtKB-KW"/>
</dbReference>
<keyword evidence="5" id="KW-0460">Magnesium</keyword>
<evidence type="ECO:0000256" key="1">
    <source>
        <dbReference type="ARBA" id="ARBA00001936"/>
    </source>
</evidence>
<dbReference type="Gene3D" id="3.90.79.10">
    <property type="entry name" value="Nucleoside Triphosphate Pyrophosphohydrolase"/>
    <property type="match status" value="1"/>
</dbReference>
<feature type="non-terminal residue" evidence="8">
    <location>
        <position position="381"/>
    </location>
</feature>
<dbReference type="Proteomes" id="UP000258309">
    <property type="component" value="Unassembled WGS sequence"/>
</dbReference>
<evidence type="ECO:0000256" key="4">
    <source>
        <dbReference type="ARBA" id="ARBA00022801"/>
    </source>
</evidence>
<dbReference type="OMA" id="QEGRFKV"/>
<keyword evidence="4" id="KW-0378">Hydrolase</keyword>
<dbReference type="AlphaFoldDB" id="A0A3E2HF94"/>
<feature type="non-terminal residue" evidence="8">
    <location>
        <position position="1"/>
    </location>
</feature>
<evidence type="ECO:0000256" key="2">
    <source>
        <dbReference type="ARBA" id="ARBA00001946"/>
    </source>
</evidence>
<comment type="caution">
    <text evidence="8">The sequence shown here is derived from an EMBL/GenBank/DDBJ whole genome shotgun (WGS) entry which is preliminary data.</text>
</comment>